<dbReference type="InterPro" id="IPR045085">
    <property type="entry name" value="HLD_clamp_pol_III_gamma_tau"/>
</dbReference>
<dbReference type="Pfam" id="PF12169">
    <property type="entry name" value="DNA_pol3_gamma3"/>
    <property type="match status" value="1"/>
</dbReference>
<gene>
    <name evidence="19" type="primary">dnaX</name>
    <name evidence="19" type="ORF">ICL16_29895</name>
</gene>
<feature type="region of interest" description="Disordered" evidence="15">
    <location>
        <begin position="798"/>
        <end position="882"/>
    </location>
</feature>
<evidence type="ECO:0000256" key="6">
    <source>
        <dbReference type="ARBA" id="ARBA00022723"/>
    </source>
</evidence>
<sequence>MSYEPLHHKYRPKSFAELVGQEAIATTLTNAIRSSKIAPAYLFTGPRGTGKTSSARILAKSLNCLKSDKPTEKPCGVCDVCQGITKGYSLDVVEIDAASNTGVDNIREMIERAQFAPVQCRYKVYVVDECLTGDSLVQTSVGVMRIDDPNIKGKQVLSYNDSRGEWEFKKVLRWLDQGERQTLIITTTNRVIRCTGNHLIRTDRGWTAARDVKEGMRILSPVNAAVVRSSTNLAQMDVSGNSFQDTSLRVIPTGKNRTIWNQSWYKLNYCVPYVPAVAEKNLMSLPSYKIKVKDLPVYSLTGKDTRTKKDTEYGNLEQKISLPMPKCFHQKHSDLSTEPYLEMAQSLTQIKTVDSPDWLGHTLKSSRNGWNIKPIVFKYCDQSYNSHLTKDTVKNQLPAKLCVIPNSKMFLTLLNQMGIKNLSLWSGSIELPQRELLGGSVMMDRSALVQKEVHRSNCTQKDSRAKKIKLLPMGLQQLDTQQKQDFTQGVAQVRYITIFGWAQTPVENCWQTLDSIQFPQWTTSLETVESVHLAGVELVYDIEVEDNHNFVANGLLVHNCHMLSSQAFNALLKTLEEPPKQVVFVLATTDPQRVLPTIISRCQRFDFRRIPLEAMVVHLKTIASKESININLEAVTLIAQIAQGGLRDAESLLDQLSLLPGEVTPEQVWDLVGTVSEKDLLTLLSAIASDTPEAVLDYTRKILDRGREPLTILQNLASFYRDLLIAKTAPNRNDLIACTHQTWKELVDFAQQLEINTILVGQQNLRTAEALLKNTTQPRLWLEITLLGLLPSANVNVIQNSRKPPSSPHETKSADPPNPQPQTNHSPTDKLTNSQTPQLTNSPTSPLTNSPTPPQSPPTQVEALSSASPSEEDTAETPVDKSQVWQQILANFQPISRRELLRQMCNLTEFDGTVARITVKQAWYKKVQADLPKIVAAFKETFQSEVKVNLELASSTSNPPPTSQNQQTTPSKNISITPAIEVSNPAPKPTIKTESTVNPPTTPPSPPPSSPAAQDNWETDEAAIAVQRLAQFFDGEIIPFIDDTAVDNLATSELTDELEIDEEF</sequence>
<dbReference type="Pfam" id="PF23007">
    <property type="entry name" value="DnaA_N-like_STI"/>
    <property type="match status" value="1"/>
</dbReference>
<dbReference type="Pfam" id="PF22608">
    <property type="entry name" value="DNAX_ATPase_lid"/>
    <property type="match status" value="1"/>
</dbReference>
<dbReference type="Gene3D" id="1.10.8.60">
    <property type="match status" value="1"/>
</dbReference>
<dbReference type="InterPro" id="IPR030934">
    <property type="entry name" value="Intein_C"/>
</dbReference>
<dbReference type="InterPro" id="IPR003586">
    <property type="entry name" value="Hint_dom_C"/>
</dbReference>
<dbReference type="Gene3D" id="2.170.16.10">
    <property type="entry name" value="Hedgehog/Intein (Hint) domain"/>
    <property type="match status" value="2"/>
</dbReference>
<keyword evidence="7" id="KW-0547">Nucleotide-binding</keyword>
<keyword evidence="3 19" id="KW-0808">Transferase</keyword>
<dbReference type="InterPro" id="IPR008921">
    <property type="entry name" value="DNA_pol3_clamp-load_cplx_C"/>
</dbReference>
<comment type="catalytic activity">
    <reaction evidence="14">
        <text>DNA(n) + a 2'-deoxyribonucleoside 5'-triphosphate = DNA(n+1) + diphosphate</text>
        <dbReference type="Rhea" id="RHEA:22508"/>
        <dbReference type="Rhea" id="RHEA-COMP:17339"/>
        <dbReference type="Rhea" id="RHEA-COMP:17340"/>
        <dbReference type="ChEBI" id="CHEBI:33019"/>
        <dbReference type="ChEBI" id="CHEBI:61560"/>
        <dbReference type="ChEBI" id="CHEBI:173112"/>
        <dbReference type="EC" id="2.7.7.7"/>
    </reaction>
</comment>
<keyword evidence="12" id="KW-0651">Protein splicing</keyword>
<evidence type="ECO:0000256" key="9">
    <source>
        <dbReference type="ARBA" id="ARBA00022833"/>
    </source>
</evidence>
<dbReference type="SUPFAM" id="SSF48019">
    <property type="entry name" value="post-AAA+ oligomerization domain-like"/>
    <property type="match status" value="1"/>
</dbReference>
<dbReference type="GO" id="GO:0003677">
    <property type="term" value="F:DNA binding"/>
    <property type="evidence" value="ECO:0007669"/>
    <property type="project" value="InterPro"/>
</dbReference>
<dbReference type="InterPro" id="IPR006142">
    <property type="entry name" value="INTEIN"/>
</dbReference>
<evidence type="ECO:0000256" key="15">
    <source>
        <dbReference type="SAM" id="MobiDB-lite"/>
    </source>
</evidence>
<evidence type="ECO:0000256" key="2">
    <source>
        <dbReference type="ARBA" id="ARBA00012417"/>
    </source>
</evidence>
<dbReference type="PROSITE" id="PS50817">
    <property type="entry name" value="INTEIN_N_TER"/>
    <property type="match status" value="1"/>
</dbReference>
<dbReference type="GO" id="GO:0005524">
    <property type="term" value="F:ATP binding"/>
    <property type="evidence" value="ECO:0007669"/>
    <property type="project" value="UniProtKB-KW"/>
</dbReference>
<reference evidence="19" key="1">
    <citation type="submission" date="2020-09" db="EMBL/GenBank/DDBJ databases">
        <title>Iningainema tapete sp. nov. (Scytonemataceae, Cyanobacteria) from greenhouses in central Florida (USA) produces two types of nodularin with biosynthetic potential for microcystin-LR and anabaenopeptins.</title>
        <authorList>
            <person name="Berthold D.E."/>
            <person name="Lefler F.W."/>
            <person name="Huang I.-S."/>
            <person name="Abdulla H."/>
            <person name="Zimba P.V."/>
            <person name="Laughinghouse H.D. IV."/>
        </authorList>
    </citation>
    <scope>NUCLEOTIDE SEQUENCE</scope>
    <source>
        <strain evidence="19">BLCCT55</strain>
    </source>
</reference>
<evidence type="ECO:0000256" key="4">
    <source>
        <dbReference type="ARBA" id="ARBA00022695"/>
    </source>
</evidence>
<evidence type="ECO:0000256" key="10">
    <source>
        <dbReference type="ARBA" id="ARBA00022840"/>
    </source>
</evidence>
<dbReference type="SMART" id="SM00382">
    <property type="entry name" value="AAA"/>
    <property type="match status" value="1"/>
</dbReference>
<organism evidence="19 20">
    <name type="scientific">Iningainema tapete BLCC-T55</name>
    <dbReference type="NCBI Taxonomy" id="2748662"/>
    <lineage>
        <taxon>Bacteria</taxon>
        <taxon>Bacillati</taxon>
        <taxon>Cyanobacteriota</taxon>
        <taxon>Cyanophyceae</taxon>
        <taxon>Nostocales</taxon>
        <taxon>Scytonemataceae</taxon>
        <taxon>Iningainema tapete</taxon>
    </lineage>
</organism>
<dbReference type="InterPro" id="IPR027417">
    <property type="entry name" value="P-loop_NTPase"/>
</dbReference>
<comment type="similarity">
    <text evidence="1">Belongs to the DnaX/STICHEL family.</text>
</comment>
<dbReference type="PROSITE" id="PS50818">
    <property type="entry name" value="INTEIN_C_TER"/>
    <property type="match status" value="1"/>
</dbReference>
<evidence type="ECO:0000256" key="7">
    <source>
        <dbReference type="ARBA" id="ARBA00022741"/>
    </source>
</evidence>
<feature type="compositionally biased region" description="Low complexity" evidence="15">
    <location>
        <begin position="839"/>
        <end position="850"/>
    </location>
</feature>
<keyword evidence="11" id="KW-0239">DNA-directed DNA polymerase</keyword>
<dbReference type="GO" id="GO:0046872">
    <property type="term" value="F:metal ion binding"/>
    <property type="evidence" value="ECO:0007669"/>
    <property type="project" value="UniProtKB-KW"/>
</dbReference>
<dbReference type="RefSeq" id="WP_190835232.1">
    <property type="nucleotide sequence ID" value="NZ_CAWPPI010000088.1"/>
</dbReference>
<dbReference type="SUPFAM" id="SSF51294">
    <property type="entry name" value="Hedgehog/intein (Hint) domain"/>
    <property type="match status" value="1"/>
</dbReference>
<dbReference type="PRINTS" id="PR00379">
    <property type="entry name" value="INTEIN"/>
</dbReference>
<proteinExistence type="inferred from homology"/>
<evidence type="ECO:0000313" key="19">
    <source>
        <dbReference type="EMBL" id="MBD2776158.1"/>
    </source>
</evidence>
<dbReference type="InterPro" id="IPR003587">
    <property type="entry name" value="Hint_dom_N"/>
</dbReference>
<keyword evidence="9" id="KW-0862">Zinc</keyword>
<evidence type="ECO:0000256" key="14">
    <source>
        <dbReference type="ARBA" id="ARBA00049244"/>
    </source>
</evidence>
<evidence type="ECO:0000313" key="20">
    <source>
        <dbReference type="Proteomes" id="UP000629098"/>
    </source>
</evidence>
<keyword evidence="5" id="KW-0235">DNA replication</keyword>
<keyword evidence="20" id="KW-1185">Reference proteome</keyword>
<dbReference type="InterPro" id="IPR054506">
    <property type="entry name" value="DnaA_N-like_STI"/>
</dbReference>
<dbReference type="NCBIfam" id="TIGR02397">
    <property type="entry name" value="dnaX_nterm"/>
    <property type="match status" value="1"/>
</dbReference>
<dbReference type="Proteomes" id="UP000629098">
    <property type="component" value="Unassembled WGS sequence"/>
</dbReference>
<keyword evidence="4 19" id="KW-0548">Nucleotidyltransferase</keyword>
<dbReference type="FunFam" id="3.40.50.300:FF:004780">
    <property type="entry name" value="DNA polymerase III subunit"/>
    <property type="match status" value="1"/>
</dbReference>
<keyword evidence="10" id="KW-0067">ATP-binding</keyword>
<dbReference type="InterPro" id="IPR022754">
    <property type="entry name" value="DNA_pol_III_gamma-3"/>
</dbReference>
<evidence type="ECO:0000256" key="8">
    <source>
        <dbReference type="ARBA" id="ARBA00022813"/>
    </source>
</evidence>
<name>A0A8J6XZK2_9CYAN</name>
<dbReference type="GO" id="GO:0009360">
    <property type="term" value="C:DNA polymerase III complex"/>
    <property type="evidence" value="ECO:0007669"/>
    <property type="project" value="InterPro"/>
</dbReference>
<dbReference type="SMART" id="SM00305">
    <property type="entry name" value="HintC"/>
    <property type="match status" value="1"/>
</dbReference>
<feature type="domain" description="Hint" evidence="17">
    <location>
        <begin position="128"/>
        <end position="222"/>
    </location>
</feature>
<dbReference type="InterPro" id="IPR050238">
    <property type="entry name" value="DNA_Rep/Repair_Clamp_Loader"/>
</dbReference>
<protein>
    <recommendedName>
        <fullName evidence="2">DNA-directed DNA polymerase</fullName>
        <ecNumber evidence="2">2.7.7.7</ecNumber>
    </recommendedName>
</protein>
<dbReference type="PANTHER" id="PTHR11669:SF0">
    <property type="entry name" value="PROTEIN STICHEL-LIKE 2"/>
    <property type="match status" value="1"/>
</dbReference>
<dbReference type="SUPFAM" id="SSF52540">
    <property type="entry name" value="P-loop containing nucleoside triphosphate hydrolases"/>
    <property type="match status" value="2"/>
</dbReference>
<dbReference type="InterPro" id="IPR036844">
    <property type="entry name" value="Hint_dom_sf"/>
</dbReference>
<dbReference type="FunFam" id="1.10.8.60:FF:000013">
    <property type="entry name" value="DNA polymerase III subunit gamma/tau"/>
    <property type="match status" value="1"/>
</dbReference>
<dbReference type="GO" id="GO:0006261">
    <property type="term" value="P:DNA-templated DNA replication"/>
    <property type="evidence" value="ECO:0007669"/>
    <property type="project" value="TreeGrafter"/>
</dbReference>
<dbReference type="NCBIfam" id="TIGR01443">
    <property type="entry name" value="intein_Cterm"/>
    <property type="match status" value="1"/>
</dbReference>
<evidence type="ECO:0000256" key="13">
    <source>
        <dbReference type="ARBA" id="ARBA00023054"/>
    </source>
</evidence>
<dbReference type="GO" id="GO:0003887">
    <property type="term" value="F:DNA-directed DNA polymerase activity"/>
    <property type="evidence" value="ECO:0007669"/>
    <property type="project" value="UniProtKB-KW"/>
</dbReference>
<dbReference type="GO" id="GO:0016539">
    <property type="term" value="P:intein-mediated protein splicing"/>
    <property type="evidence" value="ECO:0007669"/>
    <property type="project" value="InterPro"/>
</dbReference>
<evidence type="ECO:0000259" key="17">
    <source>
        <dbReference type="SMART" id="SM00306"/>
    </source>
</evidence>
<keyword evidence="13" id="KW-0175">Coiled coil</keyword>
<feature type="region of interest" description="Disordered" evidence="15">
    <location>
        <begin position="953"/>
        <end position="1015"/>
    </location>
</feature>
<feature type="compositionally biased region" description="Pro residues" evidence="15">
    <location>
        <begin position="1000"/>
        <end position="1010"/>
    </location>
</feature>
<dbReference type="CDD" id="cd18137">
    <property type="entry name" value="HLD_clamp_pol_III_gamma_tau"/>
    <property type="match status" value="1"/>
</dbReference>
<feature type="domain" description="AAA+ ATPase" evidence="18">
    <location>
        <begin position="37"/>
        <end position="220"/>
    </location>
</feature>
<evidence type="ECO:0000256" key="1">
    <source>
        <dbReference type="ARBA" id="ARBA00006360"/>
    </source>
</evidence>
<accession>A0A8J6XZK2</accession>
<dbReference type="FunFam" id="3.40.50.300:FF:000014">
    <property type="entry name" value="DNA polymerase III subunit gamma/tau"/>
    <property type="match status" value="1"/>
</dbReference>
<feature type="compositionally biased region" description="Polar residues" evidence="15">
    <location>
        <begin position="821"/>
        <end position="838"/>
    </location>
</feature>
<evidence type="ECO:0000256" key="11">
    <source>
        <dbReference type="ARBA" id="ARBA00022932"/>
    </source>
</evidence>
<dbReference type="EC" id="2.7.7.7" evidence="2"/>
<evidence type="ECO:0000259" key="18">
    <source>
        <dbReference type="SMART" id="SM00382"/>
    </source>
</evidence>
<dbReference type="Gene3D" id="3.40.50.300">
    <property type="entry name" value="P-loop containing nucleotide triphosphate hydrolases"/>
    <property type="match status" value="2"/>
</dbReference>
<evidence type="ECO:0000256" key="3">
    <source>
        <dbReference type="ARBA" id="ARBA00022679"/>
    </source>
</evidence>
<dbReference type="PANTHER" id="PTHR11669">
    <property type="entry name" value="REPLICATION FACTOR C / DNA POLYMERASE III GAMMA-TAU SUBUNIT"/>
    <property type="match status" value="1"/>
</dbReference>
<evidence type="ECO:0000256" key="12">
    <source>
        <dbReference type="ARBA" id="ARBA00023000"/>
    </source>
</evidence>
<dbReference type="InterPro" id="IPR006141">
    <property type="entry name" value="Intein_N"/>
</dbReference>
<dbReference type="AlphaFoldDB" id="A0A8J6XZK2"/>
<feature type="domain" description="Hint" evidence="16">
    <location>
        <begin position="520"/>
        <end position="565"/>
    </location>
</feature>
<dbReference type="InterPro" id="IPR003593">
    <property type="entry name" value="AAA+_ATPase"/>
</dbReference>
<keyword evidence="8" id="KW-0068">Autocatalytic cleavage</keyword>
<dbReference type="SMART" id="SM00306">
    <property type="entry name" value="HintN"/>
    <property type="match status" value="1"/>
</dbReference>
<comment type="caution">
    <text evidence="19">The sequence shown here is derived from an EMBL/GenBank/DDBJ whole genome shotgun (WGS) entry which is preliminary data.</text>
</comment>
<dbReference type="EMBL" id="JACXAE010000088">
    <property type="protein sequence ID" value="MBD2776158.1"/>
    <property type="molecule type" value="Genomic_DNA"/>
</dbReference>
<dbReference type="Pfam" id="PF13177">
    <property type="entry name" value="DNA_pol3_delta2"/>
    <property type="match status" value="2"/>
</dbReference>
<dbReference type="Gene3D" id="1.20.272.10">
    <property type="match status" value="1"/>
</dbReference>
<evidence type="ECO:0000259" key="16">
    <source>
        <dbReference type="SMART" id="SM00305"/>
    </source>
</evidence>
<evidence type="ECO:0000256" key="5">
    <source>
        <dbReference type="ARBA" id="ARBA00022705"/>
    </source>
</evidence>
<keyword evidence="6" id="KW-0479">Metal-binding</keyword>
<dbReference type="InterPro" id="IPR012763">
    <property type="entry name" value="DNA_pol_III_sug/sutau_N"/>
</dbReference>
<dbReference type="CDD" id="cd00081">
    <property type="entry name" value="Hint"/>
    <property type="match status" value="2"/>
</dbReference>